<sequence length="43" mass="4702">MLKQPSILLTDTDPDLKALQTAAKSLANIFISSKSSFMTISQF</sequence>
<dbReference type="EMBL" id="AY380826">
    <property type="protein sequence ID" value="AAU11040.1"/>
    <property type="molecule type" value="Genomic_DNA"/>
</dbReference>
<keyword evidence="2" id="KW-1185">Reference proteome</keyword>
<dbReference type="KEGG" id="vg:2979022"/>
<dbReference type="GeneID" id="2979022"/>
<proteinExistence type="predicted"/>
<evidence type="ECO:0000313" key="1">
    <source>
        <dbReference type="EMBL" id="AAU11040.1"/>
    </source>
</evidence>
<dbReference type="RefSeq" id="YP_073701.1">
    <property type="nucleotide sequence ID" value="NC_005902.1"/>
</dbReference>
<accession>Q677R7</accession>
<evidence type="ECO:0000313" key="2">
    <source>
        <dbReference type="Proteomes" id="UP000106699"/>
    </source>
</evidence>
<organism evidence="1 2">
    <name type="scientific">lymphocystis disease virus-China</name>
    <dbReference type="NCBI Taxonomy" id="256729"/>
    <lineage>
        <taxon>Viruses</taxon>
        <taxon>Varidnaviria</taxon>
        <taxon>Bamfordvirae</taxon>
        <taxon>Nucleocytoviricota</taxon>
        <taxon>Megaviricetes</taxon>
        <taxon>Pimascovirales</taxon>
        <taxon>Pimascovirales incertae sedis</taxon>
        <taxon>Iridoviridae</taxon>
        <taxon>Alphairidovirinae</taxon>
        <taxon>Lymphocystivirus</taxon>
        <taxon>Lymphocystivirus paralichthys1</taxon>
        <taxon>Lymphocystis disease virus 2</taxon>
    </lineage>
</organism>
<dbReference type="Proteomes" id="UP000106699">
    <property type="component" value="Segment"/>
</dbReference>
<name>Q677R7_9VIRU</name>
<reference evidence="1 2" key="1">
    <citation type="journal article" date="2004" name="J. Virol.">
        <title>Complete genome sequence of lymphocystis disease virus isolated from China.</title>
        <authorList>
            <person name="Zhang Q.Y."/>
            <person name="Xiao F."/>
            <person name="Xie J."/>
            <person name="Li Z.Q."/>
            <person name="Gui J.F."/>
        </authorList>
    </citation>
    <scope>NUCLEOTIDE SEQUENCE [LARGE SCALE GENOMIC DNA]</scope>
</reference>
<protein>
    <submittedName>
        <fullName evidence="1">Uncharacterized protein</fullName>
    </submittedName>
</protein>